<dbReference type="AlphaFoldDB" id="A0A401S5R6"/>
<comment type="caution">
    <text evidence="1">The sequence shown here is derived from an EMBL/GenBank/DDBJ whole genome shotgun (WGS) entry which is preliminary data.</text>
</comment>
<keyword evidence="2" id="KW-1185">Reference proteome</keyword>
<dbReference type="PANTHER" id="PTHR33395:SF22">
    <property type="entry name" value="REVERSE TRANSCRIPTASE DOMAIN-CONTAINING PROTEIN"/>
    <property type="match status" value="1"/>
</dbReference>
<protein>
    <recommendedName>
        <fullName evidence="3">Reverse transcriptase domain-containing protein</fullName>
    </recommendedName>
</protein>
<organism evidence="1 2">
    <name type="scientific">Chiloscyllium punctatum</name>
    <name type="common">Brownbanded bambooshark</name>
    <name type="synonym">Hemiscyllium punctatum</name>
    <dbReference type="NCBI Taxonomy" id="137246"/>
    <lineage>
        <taxon>Eukaryota</taxon>
        <taxon>Metazoa</taxon>
        <taxon>Chordata</taxon>
        <taxon>Craniata</taxon>
        <taxon>Vertebrata</taxon>
        <taxon>Chondrichthyes</taxon>
        <taxon>Elasmobranchii</taxon>
        <taxon>Galeomorphii</taxon>
        <taxon>Galeoidea</taxon>
        <taxon>Orectolobiformes</taxon>
        <taxon>Hemiscylliidae</taxon>
        <taxon>Chiloscyllium</taxon>
    </lineage>
</organism>
<accession>A0A401S5R6</accession>
<proteinExistence type="predicted"/>
<name>A0A401S5R6_CHIPU</name>
<sequence>MIMEKVGPIRDSGGNLCVESGQIEEALNEFFASVFTKESDSVVNENFEELGYSLDQIKIDEVDMWKLLENIKIDESSGSDQIYPRLLREARKEVAKPLARIFASSLSTGVIPEDWKEANVFSRFKSGNREISDNYRPVSLASVVSKVLERILRDRIYDNLAKHSVIKGSQHGFVRGRSCLRNLIEFFEEVLRLVDEG</sequence>
<gene>
    <name evidence="1" type="ORF">chiPu_0004139</name>
</gene>
<dbReference type="GO" id="GO:0061343">
    <property type="term" value="P:cell adhesion involved in heart morphogenesis"/>
    <property type="evidence" value="ECO:0007669"/>
    <property type="project" value="TreeGrafter"/>
</dbReference>
<dbReference type="PANTHER" id="PTHR33395">
    <property type="entry name" value="TRANSCRIPTASE, PUTATIVE-RELATED-RELATED"/>
    <property type="match status" value="1"/>
</dbReference>
<dbReference type="OrthoDB" id="410381at2759"/>
<dbReference type="EMBL" id="BEZZ01000096">
    <property type="protein sequence ID" value="GCC25728.1"/>
    <property type="molecule type" value="Genomic_DNA"/>
</dbReference>
<dbReference type="Proteomes" id="UP000287033">
    <property type="component" value="Unassembled WGS sequence"/>
</dbReference>
<dbReference type="GO" id="GO:0007508">
    <property type="term" value="P:larval heart development"/>
    <property type="evidence" value="ECO:0007669"/>
    <property type="project" value="TreeGrafter"/>
</dbReference>
<evidence type="ECO:0008006" key="3">
    <source>
        <dbReference type="Google" id="ProtNLM"/>
    </source>
</evidence>
<dbReference type="OMA" id="TICNRMI"/>
<evidence type="ECO:0000313" key="1">
    <source>
        <dbReference type="EMBL" id="GCC25728.1"/>
    </source>
</evidence>
<reference evidence="1 2" key="1">
    <citation type="journal article" date="2018" name="Nat. Ecol. Evol.">
        <title>Shark genomes provide insights into elasmobranch evolution and the origin of vertebrates.</title>
        <authorList>
            <person name="Hara Y"/>
            <person name="Yamaguchi K"/>
            <person name="Onimaru K"/>
            <person name="Kadota M"/>
            <person name="Koyanagi M"/>
            <person name="Keeley SD"/>
            <person name="Tatsumi K"/>
            <person name="Tanaka K"/>
            <person name="Motone F"/>
            <person name="Kageyama Y"/>
            <person name="Nozu R"/>
            <person name="Adachi N"/>
            <person name="Nishimura O"/>
            <person name="Nakagawa R"/>
            <person name="Tanegashima C"/>
            <person name="Kiyatake I"/>
            <person name="Matsumoto R"/>
            <person name="Murakumo K"/>
            <person name="Nishida K"/>
            <person name="Terakita A"/>
            <person name="Kuratani S"/>
            <person name="Sato K"/>
            <person name="Hyodo S Kuraku.S."/>
        </authorList>
    </citation>
    <scope>NUCLEOTIDE SEQUENCE [LARGE SCALE GENOMIC DNA]</scope>
</reference>
<evidence type="ECO:0000313" key="2">
    <source>
        <dbReference type="Proteomes" id="UP000287033"/>
    </source>
</evidence>
<dbReference type="GO" id="GO:0031012">
    <property type="term" value="C:extracellular matrix"/>
    <property type="evidence" value="ECO:0007669"/>
    <property type="project" value="TreeGrafter"/>
</dbReference>